<name>V5HC66_IXORI</name>
<evidence type="ECO:0000313" key="2">
    <source>
        <dbReference type="EMBL" id="JAB70838.1"/>
    </source>
</evidence>
<evidence type="ECO:0000256" key="1">
    <source>
        <dbReference type="SAM" id="SignalP"/>
    </source>
</evidence>
<feature type="chain" id="PRO_5004737887" evidence="1">
    <location>
        <begin position="23"/>
        <end position="119"/>
    </location>
</feature>
<proteinExistence type="evidence at transcript level"/>
<dbReference type="AlphaFoldDB" id="V5HC66"/>
<accession>V5HC66</accession>
<keyword evidence="1" id="KW-0732">Signal</keyword>
<organism evidence="2">
    <name type="scientific">Ixodes ricinus</name>
    <name type="common">Common tick</name>
    <name type="synonym">Acarus ricinus</name>
    <dbReference type="NCBI Taxonomy" id="34613"/>
    <lineage>
        <taxon>Eukaryota</taxon>
        <taxon>Metazoa</taxon>
        <taxon>Ecdysozoa</taxon>
        <taxon>Arthropoda</taxon>
        <taxon>Chelicerata</taxon>
        <taxon>Arachnida</taxon>
        <taxon>Acari</taxon>
        <taxon>Parasitiformes</taxon>
        <taxon>Ixodida</taxon>
        <taxon>Ixodoidea</taxon>
        <taxon>Ixodidae</taxon>
        <taxon>Ixodinae</taxon>
        <taxon>Ixodes</taxon>
    </lineage>
</organism>
<sequence>MGTRLIVAMFVLFAVCKPTVTGVELKGAHNMAPNCEKQIKDLCNNSSLGALEVVDVAPRNCKVTCTYRPSRKKICATGGMYWFRTLNLKKLICHKECHALLGRHVTSSGTAFCRSFLSN</sequence>
<protein>
    <submittedName>
        <fullName evidence="2">Putative 1</fullName>
    </submittedName>
</protein>
<reference evidence="2" key="1">
    <citation type="journal article" date="2015" name="Sci. Rep.">
        <title>Tissue- and time-dependent transcription in Ixodes ricinus salivary glands and midguts when blood feeding on the vertebrate host.</title>
        <authorList>
            <person name="Kotsyfakis M."/>
            <person name="Schwarz A."/>
            <person name="Erhart J."/>
            <person name="Ribeiro J.M."/>
        </authorList>
    </citation>
    <scope>NUCLEOTIDE SEQUENCE</scope>
    <source>
        <tissue evidence="2">Salivary gland and midgut</tissue>
    </source>
</reference>
<feature type="signal peptide" evidence="1">
    <location>
        <begin position="1"/>
        <end position="22"/>
    </location>
</feature>
<dbReference type="EMBL" id="GANP01013630">
    <property type="protein sequence ID" value="JAB70838.1"/>
    <property type="molecule type" value="mRNA"/>
</dbReference>